<dbReference type="InParanoid" id="T0QZF4"/>
<protein>
    <submittedName>
        <fullName evidence="4">Uncharacterized protein</fullName>
    </submittedName>
</protein>
<dbReference type="SMART" id="SM00248">
    <property type="entry name" value="ANK"/>
    <property type="match status" value="5"/>
</dbReference>
<dbReference type="OMA" id="HIAVMFE"/>
<keyword evidence="1" id="KW-0677">Repeat</keyword>
<dbReference type="PANTHER" id="PTHR24198">
    <property type="entry name" value="ANKYRIN REPEAT AND PROTEIN KINASE DOMAIN-CONTAINING PROTEIN"/>
    <property type="match status" value="1"/>
</dbReference>
<keyword evidence="2 3" id="KW-0040">ANK repeat</keyword>
<proteinExistence type="predicted"/>
<dbReference type="GeneID" id="19943468"/>
<keyword evidence="5" id="KW-1185">Reference proteome</keyword>
<dbReference type="AlphaFoldDB" id="T0QZF4"/>
<feature type="repeat" description="ANK" evidence="3">
    <location>
        <begin position="250"/>
        <end position="283"/>
    </location>
</feature>
<dbReference type="Gene3D" id="1.25.40.20">
    <property type="entry name" value="Ankyrin repeat-containing domain"/>
    <property type="match status" value="2"/>
</dbReference>
<sequence>MAKGAEELKPSDVLVEHLMAAGAQGDAEDDGLGALLLEVVKSGDLDQLRTALAPASPAESLVALMNWLHKWQQEFQCVMESLTTYLESAEDNEDLEDHAAEMKEMDVEAQEILAGFEKLALALVAQCPDQVDAMDDLGWTLLMQAANCGSLSFVNALLAAGADRNVRQHHQTDGMHALARAIDACHVDVVQLLVTPETINATFAYKNVDDEDADVEQHTPLTFACHGKDDIATFLLTHEALDINAHVPETGDTALHIAVCYDNVELVSKLLAKDGLHINAVNEQGYTAAFGCSNPDLVALLLANGLDAGILGNEGETALDLALALQDDDVAAVLAEHTAESSSNQSS</sequence>
<dbReference type="STRING" id="1156394.T0QZF4"/>
<organism evidence="4 5">
    <name type="scientific">Saprolegnia diclina (strain VS20)</name>
    <dbReference type="NCBI Taxonomy" id="1156394"/>
    <lineage>
        <taxon>Eukaryota</taxon>
        <taxon>Sar</taxon>
        <taxon>Stramenopiles</taxon>
        <taxon>Oomycota</taxon>
        <taxon>Saprolegniomycetes</taxon>
        <taxon>Saprolegniales</taxon>
        <taxon>Saprolegniaceae</taxon>
        <taxon>Saprolegnia</taxon>
    </lineage>
</organism>
<dbReference type="OrthoDB" id="341259at2759"/>
<dbReference type="RefSeq" id="XP_008606560.1">
    <property type="nucleotide sequence ID" value="XM_008608338.1"/>
</dbReference>
<evidence type="ECO:0000256" key="2">
    <source>
        <dbReference type="ARBA" id="ARBA00023043"/>
    </source>
</evidence>
<feature type="repeat" description="ANK" evidence="3">
    <location>
        <begin position="137"/>
        <end position="169"/>
    </location>
</feature>
<evidence type="ECO:0000256" key="1">
    <source>
        <dbReference type="ARBA" id="ARBA00022737"/>
    </source>
</evidence>
<dbReference type="InterPro" id="IPR002110">
    <property type="entry name" value="Ankyrin_rpt"/>
</dbReference>
<dbReference type="SUPFAM" id="SSF48403">
    <property type="entry name" value="Ankyrin repeat"/>
    <property type="match status" value="1"/>
</dbReference>
<dbReference type="PROSITE" id="PS50297">
    <property type="entry name" value="ANK_REP_REGION"/>
    <property type="match status" value="1"/>
</dbReference>
<dbReference type="Proteomes" id="UP000030762">
    <property type="component" value="Unassembled WGS sequence"/>
</dbReference>
<gene>
    <name evidence="4" type="ORF">SDRG_02741</name>
</gene>
<accession>T0QZF4</accession>
<dbReference type="PROSITE" id="PS50088">
    <property type="entry name" value="ANK_REPEAT"/>
    <property type="match status" value="2"/>
</dbReference>
<evidence type="ECO:0000256" key="3">
    <source>
        <dbReference type="PROSITE-ProRule" id="PRU00023"/>
    </source>
</evidence>
<name>T0QZF4_SAPDV</name>
<dbReference type="EMBL" id="JH767137">
    <property type="protein sequence ID" value="EQC40086.1"/>
    <property type="molecule type" value="Genomic_DNA"/>
</dbReference>
<evidence type="ECO:0000313" key="4">
    <source>
        <dbReference type="EMBL" id="EQC40086.1"/>
    </source>
</evidence>
<dbReference type="VEuPathDB" id="FungiDB:SDRG_02741"/>
<reference evidence="4 5" key="1">
    <citation type="submission" date="2012-04" db="EMBL/GenBank/DDBJ databases">
        <title>The Genome Sequence of Saprolegnia declina VS20.</title>
        <authorList>
            <consortium name="The Broad Institute Genome Sequencing Platform"/>
            <person name="Russ C."/>
            <person name="Nusbaum C."/>
            <person name="Tyler B."/>
            <person name="van West P."/>
            <person name="Dieguez-Uribeondo J."/>
            <person name="de Bruijn I."/>
            <person name="Tripathy S."/>
            <person name="Jiang R."/>
            <person name="Young S.K."/>
            <person name="Zeng Q."/>
            <person name="Gargeya S."/>
            <person name="Fitzgerald M."/>
            <person name="Haas B."/>
            <person name="Abouelleil A."/>
            <person name="Alvarado L."/>
            <person name="Arachchi H.M."/>
            <person name="Berlin A."/>
            <person name="Chapman S.B."/>
            <person name="Goldberg J."/>
            <person name="Griggs A."/>
            <person name="Gujja S."/>
            <person name="Hansen M."/>
            <person name="Howarth C."/>
            <person name="Imamovic A."/>
            <person name="Larimer J."/>
            <person name="McCowen C."/>
            <person name="Montmayeur A."/>
            <person name="Murphy C."/>
            <person name="Neiman D."/>
            <person name="Pearson M."/>
            <person name="Priest M."/>
            <person name="Roberts A."/>
            <person name="Saif S."/>
            <person name="Shea T."/>
            <person name="Sisk P."/>
            <person name="Sykes S."/>
            <person name="Wortman J."/>
            <person name="Nusbaum C."/>
            <person name="Birren B."/>
        </authorList>
    </citation>
    <scope>NUCLEOTIDE SEQUENCE [LARGE SCALE GENOMIC DNA]</scope>
    <source>
        <strain evidence="4 5">VS20</strain>
    </source>
</reference>
<dbReference type="Pfam" id="PF12796">
    <property type="entry name" value="Ank_2"/>
    <property type="match status" value="2"/>
</dbReference>
<evidence type="ECO:0000313" key="5">
    <source>
        <dbReference type="Proteomes" id="UP000030762"/>
    </source>
</evidence>
<dbReference type="PANTHER" id="PTHR24198:SF165">
    <property type="entry name" value="ANKYRIN REPEAT-CONTAINING PROTEIN-RELATED"/>
    <property type="match status" value="1"/>
</dbReference>
<dbReference type="InterPro" id="IPR036770">
    <property type="entry name" value="Ankyrin_rpt-contain_sf"/>
</dbReference>
<dbReference type="eggNOG" id="KOG0504">
    <property type="taxonomic scope" value="Eukaryota"/>
</dbReference>